<sequence>MSRLLALFFATFTATASLAQQLIDKGFVEGWNIMMDPALGNGCLIQTIYQDLSVVRLGYDALGNRGYFAVYNKAWGDIKQGESYPVRFDLDGKSYDATAIGFNQRDVPGATVFFTDRSFVNAIAQNKTMTVYNPAGETVMAIDLKGTAKALEYARDCQNKKL</sequence>
<evidence type="ECO:0000313" key="2">
    <source>
        <dbReference type="EMBL" id="CUH50515.1"/>
    </source>
</evidence>
<dbReference type="AlphaFoldDB" id="A0A0P1EJ08"/>
<evidence type="ECO:0000256" key="1">
    <source>
        <dbReference type="SAM" id="SignalP"/>
    </source>
</evidence>
<dbReference type="Proteomes" id="UP000050783">
    <property type="component" value="Unassembled WGS sequence"/>
</dbReference>
<accession>A0A0P1EJ08</accession>
<proteinExistence type="predicted"/>
<dbReference type="STRING" id="81569.RUM4293_01333"/>
<name>A0A0P1EJ08_9RHOB</name>
<feature type="chain" id="PRO_5006061596" evidence="1">
    <location>
        <begin position="20"/>
        <end position="162"/>
    </location>
</feature>
<dbReference type="RefSeq" id="WP_058279795.1">
    <property type="nucleotide sequence ID" value="NZ_CYPU01000074.1"/>
</dbReference>
<keyword evidence="1" id="KW-0732">Signal</keyword>
<dbReference type="OrthoDB" id="7705693at2"/>
<reference evidence="2 3" key="1">
    <citation type="submission" date="2015-09" db="EMBL/GenBank/DDBJ databases">
        <authorList>
            <consortium name="Swine Surveillance"/>
        </authorList>
    </citation>
    <scope>NUCLEOTIDE SEQUENCE [LARGE SCALE GENOMIC DNA]</scope>
    <source>
        <strain evidence="2 3">CECT 4292</strain>
    </source>
</reference>
<dbReference type="GeneID" id="55495841"/>
<feature type="signal peptide" evidence="1">
    <location>
        <begin position="1"/>
        <end position="19"/>
    </location>
</feature>
<protein>
    <submittedName>
        <fullName evidence="2">Uncharacterized protein</fullName>
    </submittedName>
</protein>
<organism evidence="2 3">
    <name type="scientific">Ruegeria atlantica</name>
    <dbReference type="NCBI Taxonomy" id="81569"/>
    <lineage>
        <taxon>Bacteria</taxon>
        <taxon>Pseudomonadati</taxon>
        <taxon>Pseudomonadota</taxon>
        <taxon>Alphaproteobacteria</taxon>
        <taxon>Rhodobacterales</taxon>
        <taxon>Roseobacteraceae</taxon>
        <taxon>Ruegeria</taxon>
    </lineage>
</organism>
<dbReference type="EMBL" id="CYPU01000074">
    <property type="protein sequence ID" value="CUH50515.1"/>
    <property type="molecule type" value="Genomic_DNA"/>
</dbReference>
<evidence type="ECO:0000313" key="3">
    <source>
        <dbReference type="Proteomes" id="UP000050783"/>
    </source>
</evidence>
<gene>
    <name evidence="2" type="ORF">RUA4292_04724</name>
</gene>